<dbReference type="STRING" id="1802280.A3B37_02005"/>
<keyword evidence="7" id="KW-1278">Translocase</keyword>
<dbReference type="SUPFAM" id="SSF56784">
    <property type="entry name" value="HAD-like"/>
    <property type="match status" value="1"/>
</dbReference>
<dbReference type="Pfam" id="PF19335">
    <property type="entry name" value="HMBD"/>
    <property type="match status" value="1"/>
</dbReference>
<gene>
    <name evidence="13" type="ORF">A3B37_02005</name>
</gene>
<comment type="similarity">
    <text evidence="2 10">Belongs to the cation transport ATPase (P-type) (TC 3.A.3) family. Type IB subfamily.</text>
</comment>
<dbReference type="Gene3D" id="2.70.150.10">
    <property type="entry name" value="Calcium-transporting ATPase, cytoplasmic transduction domain A"/>
    <property type="match status" value="1"/>
</dbReference>
<dbReference type="GO" id="GO:0005524">
    <property type="term" value="F:ATP binding"/>
    <property type="evidence" value="ECO:0007669"/>
    <property type="project" value="UniProtKB-UniRule"/>
</dbReference>
<dbReference type="Gene3D" id="3.40.50.1000">
    <property type="entry name" value="HAD superfamily/HAD-like"/>
    <property type="match status" value="1"/>
</dbReference>
<dbReference type="InterPro" id="IPR023299">
    <property type="entry name" value="ATPase_P-typ_cyto_dom_N"/>
</dbReference>
<feature type="transmembrane region" description="Helical" evidence="10">
    <location>
        <begin position="329"/>
        <end position="356"/>
    </location>
</feature>
<keyword evidence="6 10" id="KW-0067">ATP-binding</keyword>
<dbReference type="Proteomes" id="UP000176705">
    <property type="component" value="Unassembled WGS sequence"/>
</dbReference>
<dbReference type="InterPro" id="IPR045800">
    <property type="entry name" value="HMBD"/>
</dbReference>
<protein>
    <submittedName>
        <fullName evidence="13">Copper-translocating P-type ATPase</fullName>
    </submittedName>
</protein>
<dbReference type="PRINTS" id="PR00119">
    <property type="entry name" value="CATATPASE"/>
</dbReference>
<dbReference type="SFLD" id="SFLDG00002">
    <property type="entry name" value="C1.7:_P-type_atpase_like"/>
    <property type="match status" value="1"/>
</dbReference>
<feature type="transmembrane region" description="Helical" evidence="10">
    <location>
        <begin position="667"/>
        <end position="687"/>
    </location>
</feature>
<keyword evidence="9 10" id="KW-0472">Membrane</keyword>
<dbReference type="Pfam" id="PF00702">
    <property type="entry name" value="Hydrolase"/>
    <property type="match status" value="1"/>
</dbReference>
<dbReference type="GO" id="GO:0005507">
    <property type="term" value="F:copper ion binding"/>
    <property type="evidence" value="ECO:0007669"/>
    <property type="project" value="TreeGrafter"/>
</dbReference>
<dbReference type="Pfam" id="PF00122">
    <property type="entry name" value="E1-E2_ATPase"/>
    <property type="match status" value="1"/>
</dbReference>
<dbReference type="InterPro" id="IPR023298">
    <property type="entry name" value="ATPase_P-typ_TM_dom_sf"/>
</dbReference>
<dbReference type="EMBL" id="MHQS01000002">
    <property type="protein sequence ID" value="OHA09493.1"/>
    <property type="molecule type" value="Genomic_DNA"/>
</dbReference>
<dbReference type="PANTHER" id="PTHR43520">
    <property type="entry name" value="ATP7, ISOFORM B"/>
    <property type="match status" value="1"/>
</dbReference>
<dbReference type="SUPFAM" id="SSF81665">
    <property type="entry name" value="Calcium ATPase, transmembrane domain M"/>
    <property type="match status" value="1"/>
</dbReference>
<evidence type="ECO:0000256" key="6">
    <source>
        <dbReference type="ARBA" id="ARBA00022840"/>
    </source>
</evidence>
<organism evidence="13 14">
    <name type="scientific">Candidatus Sungbacteria bacterium RIFCSPLOWO2_01_FULL_59_16</name>
    <dbReference type="NCBI Taxonomy" id="1802280"/>
    <lineage>
        <taxon>Bacteria</taxon>
        <taxon>Candidatus Sungiibacteriota</taxon>
    </lineage>
</organism>
<dbReference type="InterPro" id="IPR036412">
    <property type="entry name" value="HAD-like_sf"/>
</dbReference>
<feature type="transmembrane region" description="Helical" evidence="10">
    <location>
        <begin position="85"/>
        <end position="107"/>
    </location>
</feature>
<feature type="transmembrane region" description="Helical" evidence="10">
    <location>
        <begin position="295"/>
        <end position="317"/>
    </location>
</feature>
<evidence type="ECO:0000256" key="4">
    <source>
        <dbReference type="ARBA" id="ARBA00022723"/>
    </source>
</evidence>
<dbReference type="GO" id="GO:0055070">
    <property type="term" value="P:copper ion homeostasis"/>
    <property type="evidence" value="ECO:0007669"/>
    <property type="project" value="TreeGrafter"/>
</dbReference>
<dbReference type="PANTHER" id="PTHR43520:SF8">
    <property type="entry name" value="P-TYPE CU(+) TRANSPORTER"/>
    <property type="match status" value="1"/>
</dbReference>
<evidence type="ECO:0000256" key="8">
    <source>
        <dbReference type="ARBA" id="ARBA00022989"/>
    </source>
</evidence>
<evidence type="ECO:0000256" key="1">
    <source>
        <dbReference type="ARBA" id="ARBA00004127"/>
    </source>
</evidence>
<dbReference type="PROSITE" id="PS00154">
    <property type="entry name" value="ATPASE_E1_E2"/>
    <property type="match status" value="1"/>
</dbReference>
<evidence type="ECO:0000313" key="14">
    <source>
        <dbReference type="Proteomes" id="UP000176705"/>
    </source>
</evidence>
<accession>A0A1G2LCX5</accession>
<feature type="transmembrane region" description="Helical" evidence="10">
    <location>
        <begin position="638"/>
        <end position="661"/>
    </location>
</feature>
<comment type="caution">
    <text evidence="13">The sequence shown here is derived from an EMBL/GenBank/DDBJ whole genome shotgun (WGS) entry which is preliminary data.</text>
</comment>
<evidence type="ECO:0000256" key="5">
    <source>
        <dbReference type="ARBA" id="ARBA00022741"/>
    </source>
</evidence>
<dbReference type="SFLD" id="SFLDS00003">
    <property type="entry name" value="Haloacid_Dehalogenase"/>
    <property type="match status" value="1"/>
</dbReference>
<dbReference type="NCBIfam" id="TIGR01494">
    <property type="entry name" value="ATPase_P-type"/>
    <property type="match status" value="1"/>
</dbReference>
<dbReference type="FunFam" id="2.70.150.10:FF:000002">
    <property type="entry name" value="Copper-transporting ATPase 1, putative"/>
    <property type="match status" value="1"/>
</dbReference>
<evidence type="ECO:0000313" key="13">
    <source>
        <dbReference type="EMBL" id="OHA09493.1"/>
    </source>
</evidence>
<dbReference type="InterPro" id="IPR023214">
    <property type="entry name" value="HAD_sf"/>
</dbReference>
<keyword evidence="5 10" id="KW-0547">Nucleotide-binding</keyword>
<sequence length="691" mass="73746">MHPNVRQDTPGLCPECGMNLIKSKTQGAGRNAAREAYDKHAGHSVVSFARKFLVSLMLTVPVVLYSELPEKFFGWMAPVFPGSQYISLLLGSVVFFYGGWVFIAGAVRELRAKLPGMMTLIALAISAAYLYSVFAALRGEGHTLFWELTTLIAIMLLGHWMEMKAVQGAQGALKELSKLLPDTAEVIREGKTITIPLGELREGDAVFVRPGGKIPADGAVLEGTSDVSEAMITGESKPVAKAPSSKVIAGTSNGDGALKIKVTSVGAHTFLAGVMRLVAEAQASKSRLQLLSDRAAYYLTLLAVASGTATFVVWMFARGDAVFAIERLVAVLVIACPHALGLAVPLVASISTTLAARSGLLVRQRLALEAARKIDVVLFDKTGTLTKGDYGIEKIWAMGSAEDSEVLRLAASVDAPSEHFISRALVARAREEHIQLADVQGFRRIPGKGVRGEVDGKEILVGGYPILEHVRTAISGELAGEIASENKKGKTIIFAVQHKEVIGAFALADRIREESREAVRALRQMGLKVAMLTGDSEDVAQWVAEELGIDEYFARVLPQEKSAKVKILQEKGMTVAMVGDGINDAPALVQSDLGIAIGAGTNVAIESAGIILVRNDPRDIVRIIKLSRLTYAKMIQNLFWATGYNIVALPLAAGVLAGQGILLQPALAALFMSLSTVIVALNALLLGRKAI</sequence>
<feature type="transmembrane region" description="Helical" evidence="10">
    <location>
        <begin position="119"/>
        <end position="137"/>
    </location>
</feature>
<dbReference type="InterPro" id="IPR027256">
    <property type="entry name" value="P-typ_ATPase_IB"/>
</dbReference>
<keyword evidence="3 10" id="KW-0812">Transmembrane</keyword>
<comment type="subcellular location">
    <subcellularLocation>
        <location evidence="10">Cell membrane</location>
    </subcellularLocation>
    <subcellularLocation>
        <location evidence="1">Endomembrane system</location>
        <topology evidence="1">Multi-pass membrane protein</topology>
    </subcellularLocation>
</comment>
<evidence type="ECO:0000259" key="11">
    <source>
        <dbReference type="Pfam" id="PF00122"/>
    </source>
</evidence>
<dbReference type="Gene3D" id="3.40.1110.10">
    <property type="entry name" value="Calcium-transporting ATPase, cytoplasmic domain N"/>
    <property type="match status" value="1"/>
</dbReference>
<evidence type="ECO:0000256" key="3">
    <source>
        <dbReference type="ARBA" id="ARBA00022692"/>
    </source>
</evidence>
<feature type="domain" description="Heavy metal binding" evidence="12">
    <location>
        <begin position="1"/>
        <end position="22"/>
    </location>
</feature>
<keyword evidence="8 10" id="KW-1133">Transmembrane helix</keyword>
<feature type="domain" description="P-type ATPase A" evidence="11">
    <location>
        <begin position="178"/>
        <end position="278"/>
    </location>
</feature>
<dbReference type="SUPFAM" id="SSF81653">
    <property type="entry name" value="Calcium ATPase, transduction domain A"/>
    <property type="match status" value="1"/>
</dbReference>
<evidence type="ECO:0000256" key="7">
    <source>
        <dbReference type="ARBA" id="ARBA00022967"/>
    </source>
</evidence>
<dbReference type="GO" id="GO:0043682">
    <property type="term" value="F:P-type divalent copper transporter activity"/>
    <property type="evidence" value="ECO:0007669"/>
    <property type="project" value="TreeGrafter"/>
</dbReference>
<dbReference type="NCBIfam" id="TIGR01511">
    <property type="entry name" value="ATPase-IB1_Cu"/>
    <property type="match status" value="1"/>
</dbReference>
<dbReference type="GO" id="GO:0016887">
    <property type="term" value="F:ATP hydrolysis activity"/>
    <property type="evidence" value="ECO:0007669"/>
    <property type="project" value="InterPro"/>
</dbReference>
<dbReference type="GO" id="GO:0012505">
    <property type="term" value="C:endomembrane system"/>
    <property type="evidence" value="ECO:0007669"/>
    <property type="project" value="UniProtKB-SubCell"/>
</dbReference>
<dbReference type="NCBIfam" id="TIGR01525">
    <property type="entry name" value="ATPase-IB_hvy"/>
    <property type="match status" value="1"/>
</dbReference>
<evidence type="ECO:0000256" key="10">
    <source>
        <dbReference type="RuleBase" id="RU362081"/>
    </source>
</evidence>
<evidence type="ECO:0000259" key="12">
    <source>
        <dbReference type="Pfam" id="PF19335"/>
    </source>
</evidence>
<dbReference type="PRINTS" id="PR00120">
    <property type="entry name" value="HATPASE"/>
</dbReference>
<dbReference type="GO" id="GO:0005886">
    <property type="term" value="C:plasma membrane"/>
    <property type="evidence" value="ECO:0007669"/>
    <property type="project" value="UniProtKB-SubCell"/>
</dbReference>
<evidence type="ECO:0000256" key="2">
    <source>
        <dbReference type="ARBA" id="ARBA00006024"/>
    </source>
</evidence>
<dbReference type="SFLD" id="SFLDF00027">
    <property type="entry name" value="p-type_atpase"/>
    <property type="match status" value="1"/>
</dbReference>
<evidence type="ECO:0000256" key="9">
    <source>
        <dbReference type="ARBA" id="ARBA00023136"/>
    </source>
</evidence>
<dbReference type="InterPro" id="IPR059000">
    <property type="entry name" value="ATPase_P-type_domA"/>
</dbReference>
<keyword evidence="4 10" id="KW-0479">Metal-binding</keyword>
<reference evidence="13 14" key="1">
    <citation type="journal article" date="2016" name="Nat. Commun.">
        <title>Thousands of microbial genomes shed light on interconnected biogeochemical processes in an aquifer system.</title>
        <authorList>
            <person name="Anantharaman K."/>
            <person name="Brown C.T."/>
            <person name="Hug L.A."/>
            <person name="Sharon I."/>
            <person name="Castelle C.J."/>
            <person name="Probst A.J."/>
            <person name="Thomas B.C."/>
            <person name="Singh A."/>
            <person name="Wilkins M.J."/>
            <person name="Karaoz U."/>
            <person name="Brodie E.L."/>
            <person name="Williams K.H."/>
            <person name="Hubbard S.S."/>
            <person name="Banfield J.F."/>
        </authorList>
    </citation>
    <scope>NUCLEOTIDE SEQUENCE [LARGE SCALE GENOMIC DNA]</scope>
</reference>
<feature type="transmembrane region" description="Helical" evidence="10">
    <location>
        <begin position="143"/>
        <end position="161"/>
    </location>
</feature>
<dbReference type="InterPro" id="IPR008250">
    <property type="entry name" value="ATPase_P-typ_transduc_dom_A_sf"/>
</dbReference>
<feature type="transmembrane region" description="Helical" evidence="10">
    <location>
        <begin position="48"/>
        <end position="65"/>
    </location>
</feature>
<keyword evidence="10" id="KW-1003">Cell membrane</keyword>
<dbReference type="AlphaFoldDB" id="A0A1G2LCX5"/>
<dbReference type="InterPro" id="IPR018303">
    <property type="entry name" value="ATPase_P-typ_P_site"/>
</dbReference>
<name>A0A1G2LCX5_9BACT</name>
<dbReference type="InterPro" id="IPR044492">
    <property type="entry name" value="P_typ_ATPase_HD_dom"/>
</dbReference>
<dbReference type="InterPro" id="IPR001757">
    <property type="entry name" value="P_typ_ATPase"/>
</dbReference>
<proteinExistence type="inferred from homology"/>